<evidence type="ECO:0000313" key="2">
    <source>
        <dbReference type="Proteomes" id="UP001057402"/>
    </source>
</evidence>
<reference evidence="2" key="1">
    <citation type="journal article" date="2023" name="Front. Plant Sci.">
        <title>Chromosomal-level genome assembly of Melastoma candidum provides insights into trichome evolution.</title>
        <authorList>
            <person name="Zhong Y."/>
            <person name="Wu W."/>
            <person name="Sun C."/>
            <person name="Zou P."/>
            <person name="Liu Y."/>
            <person name="Dai S."/>
            <person name="Zhou R."/>
        </authorList>
    </citation>
    <scope>NUCLEOTIDE SEQUENCE [LARGE SCALE GENOMIC DNA]</scope>
</reference>
<keyword evidence="2" id="KW-1185">Reference proteome</keyword>
<sequence>MEGHDAHGNPRNRDNEGDDNRSEGDISEAEVVVQDDDEQQNKRKYKRHTQFQIEQLESLFHRHPHPSKQQMLELANRVGLEAKQVKFWFQNRRTQEKVKDEHLMIRQLRKDNDRLNHLINSGLVSSTCSDHGCPPFSSFSVPEHSNKEQQMKAESVNLKDATDYLVAVARSLGKLTSSSAFPSSSCISISEVDLSGKQRNVDTPTIVGKTLHMGPVPGDCKPVTSFAPSVGTLTGLCSSTRYPKKVDIFEAAVSAMDVVIKLATQPGEPLWSWSISGEEVLNYEEYAKVFDGAGMARSGAVAEASRHTAVVPMDSFTIVETLMDVKKWIGAFPSIVANASIVDTISSSPGTRNGTLQLMNAECQVLSPSVSIRRVRFLRLCWQHEGFWSIIDASFEDNWHAAVSSNCRKLPSGCILQDLPNGCCKVTWIEHLEHNGAGIHPLFRDVLTSGVAFGARRWVASLQRHCEFLALVMRPSRCGARISGLNDLGKRNIIKLAQRMTDLFYSGICSSSRRRWETLHSGNNCVRLMLRRNIGGPLEPAGMLLSATASIRFPVKQEILFNFLSDHHNRNEWDTLSNGRSMQEILNIAKAPGHKNHVSILQANGVDSGQASMVLLQEAWTNACGSLIVYAPVDSLAINDMMMGGDLGTPTLLPYGFAIYPFGSSSSPTGTSGCFLTIGFQVLLSTRSDTQLIPKLVEASHGLIYWTTCKLKAAMRLP</sequence>
<name>A0ACB9N2H3_9MYRT</name>
<comment type="caution">
    <text evidence="1">The sequence shown here is derived from an EMBL/GenBank/DDBJ whole genome shotgun (WGS) entry which is preliminary data.</text>
</comment>
<gene>
    <name evidence="1" type="ORF">MLD38_029030</name>
</gene>
<dbReference type="Proteomes" id="UP001057402">
    <property type="component" value="Chromosome 8"/>
</dbReference>
<dbReference type="EMBL" id="CM042887">
    <property type="protein sequence ID" value="KAI4330777.1"/>
    <property type="molecule type" value="Genomic_DNA"/>
</dbReference>
<evidence type="ECO:0000313" key="1">
    <source>
        <dbReference type="EMBL" id="KAI4330777.1"/>
    </source>
</evidence>
<organism evidence="1 2">
    <name type="scientific">Melastoma candidum</name>
    <dbReference type="NCBI Taxonomy" id="119954"/>
    <lineage>
        <taxon>Eukaryota</taxon>
        <taxon>Viridiplantae</taxon>
        <taxon>Streptophyta</taxon>
        <taxon>Embryophyta</taxon>
        <taxon>Tracheophyta</taxon>
        <taxon>Spermatophyta</taxon>
        <taxon>Magnoliopsida</taxon>
        <taxon>eudicotyledons</taxon>
        <taxon>Gunneridae</taxon>
        <taxon>Pentapetalae</taxon>
        <taxon>rosids</taxon>
        <taxon>malvids</taxon>
        <taxon>Myrtales</taxon>
        <taxon>Melastomataceae</taxon>
        <taxon>Melastomatoideae</taxon>
        <taxon>Melastomateae</taxon>
        <taxon>Melastoma</taxon>
    </lineage>
</organism>
<proteinExistence type="predicted"/>
<protein>
    <submittedName>
        <fullName evidence="1">Uncharacterized protein</fullName>
    </submittedName>
</protein>
<accession>A0ACB9N2H3</accession>